<dbReference type="GeneID" id="109713912"/>
<dbReference type="SMART" id="SM00184">
    <property type="entry name" value="RING"/>
    <property type="match status" value="1"/>
</dbReference>
<reference evidence="6" key="2">
    <citation type="submission" date="2025-08" db="UniProtKB">
        <authorList>
            <consortium name="RefSeq"/>
        </authorList>
    </citation>
    <scope>IDENTIFICATION</scope>
    <source>
        <tissue evidence="6">Leaf</tissue>
    </source>
</reference>
<dbReference type="Pfam" id="PF05773">
    <property type="entry name" value="RWD"/>
    <property type="match status" value="1"/>
</dbReference>
<dbReference type="PROSITE" id="PS50908">
    <property type="entry name" value="RWD"/>
    <property type="match status" value="1"/>
</dbReference>
<evidence type="ECO:0000259" key="3">
    <source>
        <dbReference type="PROSITE" id="PS50089"/>
    </source>
</evidence>
<dbReference type="OrthoDB" id="432311at2759"/>
<gene>
    <name evidence="6" type="primary">LOC109713912</name>
</gene>
<dbReference type="InterPro" id="IPR016135">
    <property type="entry name" value="UBQ-conjugating_enzyme/RWD"/>
</dbReference>
<dbReference type="CDD" id="cd23818">
    <property type="entry name" value="RWD_RNF25"/>
    <property type="match status" value="1"/>
</dbReference>
<dbReference type="SUPFAM" id="SSF54495">
    <property type="entry name" value="UBC-like"/>
    <property type="match status" value="1"/>
</dbReference>
<dbReference type="Gene3D" id="3.10.110.10">
    <property type="entry name" value="Ubiquitin Conjugating Enzyme"/>
    <property type="match status" value="1"/>
</dbReference>
<feature type="compositionally biased region" description="Basic residues" evidence="2">
    <location>
        <begin position="326"/>
        <end position="348"/>
    </location>
</feature>
<dbReference type="SUPFAM" id="SSF57850">
    <property type="entry name" value="RING/U-box"/>
    <property type="match status" value="1"/>
</dbReference>
<dbReference type="GO" id="GO:0005634">
    <property type="term" value="C:nucleus"/>
    <property type="evidence" value="ECO:0007669"/>
    <property type="project" value="TreeGrafter"/>
</dbReference>
<dbReference type="Gene3D" id="3.30.40.10">
    <property type="entry name" value="Zinc/RING finger domain, C3HC4 (zinc finger)"/>
    <property type="match status" value="1"/>
</dbReference>
<protein>
    <submittedName>
        <fullName evidence="6">E3 ubiquitin-protein ligase RNF25 isoform X1</fullName>
    </submittedName>
</protein>
<feature type="domain" description="RWD" evidence="4">
    <location>
        <begin position="9"/>
        <end position="115"/>
    </location>
</feature>
<keyword evidence="1" id="KW-0863">Zinc-finger</keyword>
<dbReference type="GO" id="GO:0008270">
    <property type="term" value="F:zinc ion binding"/>
    <property type="evidence" value="ECO:0007669"/>
    <property type="project" value="UniProtKB-KW"/>
</dbReference>
<evidence type="ECO:0000256" key="1">
    <source>
        <dbReference type="PROSITE-ProRule" id="PRU00175"/>
    </source>
</evidence>
<dbReference type="RefSeq" id="XP_020093788.1">
    <property type="nucleotide sequence ID" value="XM_020238199.1"/>
</dbReference>
<dbReference type="PANTHER" id="PTHR13198:SF4">
    <property type="entry name" value="E3 UBIQUITIN-PROTEIN LIGASE RNF25"/>
    <property type="match status" value="1"/>
</dbReference>
<keyword evidence="5" id="KW-1185">Reference proteome</keyword>
<dbReference type="AlphaFoldDB" id="A0A6P5FK21"/>
<evidence type="ECO:0000259" key="4">
    <source>
        <dbReference type="PROSITE" id="PS50908"/>
    </source>
</evidence>
<sequence length="358" mass="40746">MAEEDEIRLEVEAAMAVYGDDCRVIREFPPHIAIRIRPRTADDSSQQFVEAVLAIKSSREYPNEAPHVYAIETKGLDENRKTYLITSVQQKAQELSSCPMLVALCEEAVEILSSMNHPDGDCPLCLYPLVREEKNASALPFMKLMSCFHCFHCECFFRWWRWLQAQSGTNQAEEPTVTAGNQRDMHEVVNQHQGNCPVCRKVFDEKDLEHVLGYLETYSFQSGSAVSDRDEKEKALLQSESENHRRQQFEALIKLQQERNGLIEPKKDLLILPGMFLPATSVPPTTSTEVGCSEQSDVNSCSSTMETDSNSSQIKATTNNRTNLSSRRRHKGHGSRKQQHAHSVKRQWIRKEEDGSEQ</sequence>
<accession>A0A6P5FK21</accession>
<keyword evidence="1" id="KW-0479">Metal-binding</keyword>
<feature type="region of interest" description="Disordered" evidence="2">
    <location>
        <begin position="284"/>
        <end position="358"/>
    </location>
</feature>
<dbReference type="Proteomes" id="UP000515123">
    <property type="component" value="Linkage group 8"/>
</dbReference>
<evidence type="ECO:0000313" key="5">
    <source>
        <dbReference type="Proteomes" id="UP000515123"/>
    </source>
</evidence>
<dbReference type="InterPro" id="IPR013083">
    <property type="entry name" value="Znf_RING/FYVE/PHD"/>
</dbReference>
<dbReference type="InterPro" id="IPR039133">
    <property type="entry name" value="RNF25"/>
</dbReference>
<dbReference type="SMART" id="SM00591">
    <property type="entry name" value="RWD"/>
    <property type="match status" value="1"/>
</dbReference>
<dbReference type="InterPro" id="IPR001841">
    <property type="entry name" value="Znf_RING"/>
</dbReference>
<feature type="compositionally biased region" description="Basic and acidic residues" evidence="2">
    <location>
        <begin position="349"/>
        <end position="358"/>
    </location>
</feature>
<evidence type="ECO:0000313" key="6">
    <source>
        <dbReference type="RefSeq" id="XP_020093788.1"/>
    </source>
</evidence>
<dbReference type="InterPro" id="IPR006575">
    <property type="entry name" value="RWD_dom"/>
</dbReference>
<dbReference type="PROSITE" id="PS50089">
    <property type="entry name" value="ZF_RING_2"/>
    <property type="match status" value="1"/>
</dbReference>
<reference evidence="5" key="1">
    <citation type="journal article" date="2015" name="Nat. Genet.">
        <title>The pineapple genome and the evolution of CAM photosynthesis.</title>
        <authorList>
            <person name="Ming R."/>
            <person name="VanBuren R."/>
            <person name="Wai C.M."/>
            <person name="Tang H."/>
            <person name="Schatz M.C."/>
            <person name="Bowers J.E."/>
            <person name="Lyons E."/>
            <person name="Wang M.L."/>
            <person name="Chen J."/>
            <person name="Biggers E."/>
            <person name="Zhang J."/>
            <person name="Huang L."/>
            <person name="Zhang L."/>
            <person name="Miao W."/>
            <person name="Zhang J."/>
            <person name="Ye Z."/>
            <person name="Miao C."/>
            <person name="Lin Z."/>
            <person name="Wang H."/>
            <person name="Zhou H."/>
            <person name="Yim W.C."/>
            <person name="Priest H.D."/>
            <person name="Zheng C."/>
            <person name="Woodhouse M."/>
            <person name="Edger P.P."/>
            <person name="Guyot R."/>
            <person name="Guo H.B."/>
            <person name="Guo H."/>
            <person name="Zheng G."/>
            <person name="Singh R."/>
            <person name="Sharma A."/>
            <person name="Min X."/>
            <person name="Zheng Y."/>
            <person name="Lee H."/>
            <person name="Gurtowski J."/>
            <person name="Sedlazeck F.J."/>
            <person name="Harkess A."/>
            <person name="McKain M.R."/>
            <person name="Liao Z."/>
            <person name="Fang J."/>
            <person name="Liu J."/>
            <person name="Zhang X."/>
            <person name="Zhang Q."/>
            <person name="Hu W."/>
            <person name="Qin Y."/>
            <person name="Wang K."/>
            <person name="Chen L.Y."/>
            <person name="Shirley N."/>
            <person name="Lin Y.R."/>
            <person name="Liu L.Y."/>
            <person name="Hernandez A.G."/>
            <person name="Wright C.L."/>
            <person name="Bulone V."/>
            <person name="Tuskan G.A."/>
            <person name="Heath K."/>
            <person name="Zee F."/>
            <person name="Moore P.H."/>
            <person name="Sunkar R."/>
            <person name="Leebens-Mack J.H."/>
            <person name="Mockler T."/>
            <person name="Bennetzen J.L."/>
            <person name="Freeling M."/>
            <person name="Sankoff D."/>
            <person name="Paterson A.H."/>
            <person name="Zhu X."/>
            <person name="Yang X."/>
            <person name="Smith J.A."/>
            <person name="Cushman J.C."/>
            <person name="Paull R.E."/>
            <person name="Yu Q."/>
        </authorList>
    </citation>
    <scope>NUCLEOTIDE SEQUENCE [LARGE SCALE GENOMIC DNA]</scope>
    <source>
        <strain evidence="5">cv. F153</strain>
    </source>
</reference>
<keyword evidence="1" id="KW-0862">Zinc</keyword>
<organism evidence="5 6">
    <name type="scientific">Ananas comosus</name>
    <name type="common">Pineapple</name>
    <name type="synonym">Ananas ananas</name>
    <dbReference type="NCBI Taxonomy" id="4615"/>
    <lineage>
        <taxon>Eukaryota</taxon>
        <taxon>Viridiplantae</taxon>
        <taxon>Streptophyta</taxon>
        <taxon>Embryophyta</taxon>
        <taxon>Tracheophyta</taxon>
        <taxon>Spermatophyta</taxon>
        <taxon>Magnoliopsida</taxon>
        <taxon>Liliopsida</taxon>
        <taxon>Poales</taxon>
        <taxon>Bromeliaceae</taxon>
        <taxon>Bromelioideae</taxon>
        <taxon>Ananas</taxon>
    </lineage>
</organism>
<feature type="compositionally biased region" description="Polar residues" evidence="2">
    <location>
        <begin position="284"/>
        <end position="316"/>
    </location>
</feature>
<feature type="domain" description="RING-type" evidence="3">
    <location>
        <begin position="122"/>
        <end position="200"/>
    </location>
</feature>
<name>A0A6P5FK21_ANACO</name>
<dbReference type="GO" id="GO:0061630">
    <property type="term" value="F:ubiquitin protein ligase activity"/>
    <property type="evidence" value="ECO:0007669"/>
    <property type="project" value="InterPro"/>
</dbReference>
<proteinExistence type="predicted"/>
<evidence type="ECO:0000256" key="2">
    <source>
        <dbReference type="SAM" id="MobiDB-lite"/>
    </source>
</evidence>
<dbReference type="GO" id="GO:0016567">
    <property type="term" value="P:protein ubiquitination"/>
    <property type="evidence" value="ECO:0007669"/>
    <property type="project" value="TreeGrafter"/>
</dbReference>
<dbReference type="FunFam" id="3.30.40.10:FF:000914">
    <property type="entry name" value="RWD domain-containing protein"/>
    <property type="match status" value="1"/>
</dbReference>
<dbReference type="PANTHER" id="PTHR13198">
    <property type="entry name" value="RING FINGER PROTEIN 25"/>
    <property type="match status" value="1"/>
</dbReference>